<accession>A0A088S085</accession>
<dbReference type="eggNOG" id="ENOG502SHXF">
    <property type="taxonomic scope" value="Eukaryota"/>
</dbReference>
<name>A0A088S085_LEIPA</name>
<organism evidence="2 3">
    <name type="scientific">Leishmania panamensis</name>
    <dbReference type="NCBI Taxonomy" id="5679"/>
    <lineage>
        <taxon>Eukaryota</taxon>
        <taxon>Discoba</taxon>
        <taxon>Euglenozoa</taxon>
        <taxon>Kinetoplastea</taxon>
        <taxon>Metakinetoplastina</taxon>
        <taxon>Trypanosomatida</taxon>
        <taxon>Trypanosomatidae</taxon>
        <taxon>Leishmaniinae</taxon>
        <taxon>Leishmania</taxon>
        <taxon>Leishmania guyanensis species complex</taxon>
    </lineage>
</organism>
<evidence type="ECO:0000256" key="1">
    <source>
        <dbReference type="SAM" id="MobiDB-lite"/>
    </source>
</evidence>
<dbReference type="VEuPathDB" id="TriTrypDB:LPAL13_340023500"/>
<dbReference type="RefSeq" id="XP_010702603.1">
    <property type="nucleotide sequence ID" value="XM_010704301.1"/>
</dbReference>
<reference evidence="2 3" key="1">
    <citation type="journal article" date="2015" name="Sci. Rep.">
        <title>The genome of Leishmania panamensis: insights into genomics of the L. (Viannia) subgenus.</title>
        <authorList>
            <person name="Llanes A."/>
            <person name="Restrepo C.M."/>
            <person name="Vecchio G.D."/>
            <person name="Anguizola F.J."/>
            <person name="Lleonart R."/>
        </authorList>
    </citation>
    <scope>NUCLEOTIDE SEQUENCE [LARGE SCALE GENOMIC DNA]</scope>
    <source>
        <strain evidence="2 3">MHOM/PA/94/PSC-1</strain>
    </source>
</reference>
<dbReference type="AlphaFoldDB" id="A0A088S085"/>
<evidence type="ECO:0000313" key="3">
    <source>
        <dbReference type="Proteomes" id="UP000063063"/>
    </source>
</evidence>
<dbReference type="OrthoDB" id="272706at2759"/>
<sequence>MLDPPAADLVDAVARLCVLRTEDYVLLQTVYSRVREHEYCPQQQEAAPHVLHSAPTPAGNTSGAKENKSATSKADDKTYIRYLTDEVRVREERRMTEEGEWLEAVRQWAALFQSRSVAANPDKALRTAPDESISLAVPAIWSFWEQESESAFQCVYAAVLQQAYELDPTDLVNTPFAQLDKSKCLYDCEAAAAVASVPVSSSQVKFVHALLFLSSQTAEPSCSPSRVLAEMHPIEADDASAVNERRRSRLRASHHAWLVLFLLWCHIVASSIATSAGAAAAACGVRVEPLFYESVLLSPARDFLTSQSLQLQSLLRKIQGATFV</sequence>
<evidence type="ECO:0000313" key="2">
    <source>
        <dbReference type="EMBL" id="AIO01803.1"/>
    </source>
</evidence>
<gene>
    <name evidence="2" type="ORF">LPMP_341760</name>
</gene>
<dbReference type="Proteomes" id="UP000063063">
    <property type="component" value="Chromosome 34"/>
</dbReference>
<keyword evidence="3" id="KW-1185">Reference proteome</keyword>
<dbReference type="EMBL" id="CP009403">
    <property type="protein sequence ID" value="AIO01803.1"/>
    <property type="molecule type" value="Genomic_DNA"/>
</dbReference>
<dbReference type="VEuPathDB" id="TriTrypDB:LPMP_341760"/>
<proteinExistence type="predicted"/>
<protein>
    <submittedName>
        <fullName evidence="2">Uncharacterized protein</fullName>
    </submittedName>
</protein>
<feature type="region of interest" description="Disordered" evidence="1">
    <location>
        <begin position="45"/>
        <end position="72"/>
    </location>
</feature>
<dbReference type="KEGG" id="lpan:LPMP_341760"/>
<dbReference type="GeneID" id="22578681"/>